<feature type="transmembrane region" description="Helical" evidence="8">
    <location>
        <begin position="90"/>
        <end position="114"/>
    </location>
</feature>
<keyword evidence="5 8" id="KW-1133">Transmembrane helix</keyword>
<dbReference type="PRINTS" id="PR00171">
    <property type="entry name" value="SUGRTRNSPORT"/>
</dbReference>
<dbReference type="InterPro" id="IPR020846">
    <property type="entry name" value="MFS_dom"/>
</dbReference>
<evidence type="ECO:0000259" key="9">
    <source>
        <dbReference type="PROSITE" id="PS50850"/>
    </source>
</evidence>
<dbReference type="InterPro" id="IPR005829">
    <property type="entry name" value="Sugar_transporter_CS"/>
</dbReference>
<feature type="transmembrane region" description="Helical" evidence="8">
    <location>
        <begin position="214"/>
        <end position="234"/>
    </location>
</feature>
<name>A0ABR0SKZ1_9HYPO</name>
<evidence type="ECO:0000256" key="4">
    <source>
        <dbReference type="ARBA" id="ARBA00022692"/>
    </source>
</evidence>
<keyword evidence="3 7" id="KW-0813">Transport</keyword>
<evidence type="ECO:0000256" key="1">
    <source>
        <dbReference type="ARBA" id="ARBA00004141"/>
    </source>
</evidence>
<comment type="subcellular location">
    <subcellularLocation>
        <location evidence="1">Membrane</location>
        <topology evidence="1">Multi-pass membrane protein</topology>
    </subcellularLocation>
</comment>
<feature type="transmembrane region" description="Helical" evidence="8">
    <location>
        <begin position="371"/>
        <end position="390"/>
    </location>
</feature>
<dbReference type="Pfam" id="PF00083">
    <property type="entry name" value="Sugar_tr"/>
    <property type="match status" value="1"/>
</dbReference>
<feature type="transmembrane region" description="Helical" evidence="8">
    <location>
        <begin position="156"/>
        <end position="174"/>
    </location>
</feature>
<feature type="transmembrane region" description="Helical" evidence="8">
    <location>
        <begin position="126"/>
        <end position="144"/>
    </location>
</feature>
<feature type="domain" description="Major facilitator superfamily (MFS) profile" evidence="9">
    <location>
        <begin position="57"/>
        <end position="506"/>
    </location>
</feature>
<keyword evidence="4 8" id="KW-0812">Transmembrane</keyword>
<dbReference type="SUPFAM" id="SSF103473">
    <property type="entry name" value="MFS general substrate transporter"/>
    <property type="match status" value="1"/>
</dbReference>
<sequence>MSEKVDDLGLVTHVKTEDVDNKDFDTRIVSGNEAFNQAMLAEPPQPWTHPNLQIYLFSIVAYFCASMNGYDGSLINNLLQNPTFLKQFDVGNAGLGAGIVTSIYMIGGVVALPFVGPVMDGWGRRLGMGLGALIIIVGTIIQATSSERGQFMAGRFLLGFGVSFTSTAGPTYVVELNHPAYRGVVGAMYNTLWFSGAILASGAARGSIDQSWRIIVWLQCLFSGIILVFCMFLPESPRWLYVQGKQEQAKSMLVKYHTLDGLNAESPWVRLQIHEYEETLELDGADKRWWDYSALFRNRASVYRLGCSVAVSALSQWLGNAVLSYFLGAVLDSAGYRDSISQANITLINNCQQFLCAIFGALIVERVGRRFLLLFSFTGCTVIWVGMTVASSKFAESLVGNDAEGNPIYSNAAASKAALAMIFLFGAIFSVGITPLQGLYIVEVLSMEQRGKGLSFGNLATNVAGLLNQFAWPVALDKIGWHVYIIFAAWDAIMTVFVYFFLPETRGRTLEELDEIFAAKNPVKASTKKKALSVNRNGEVVDIQEG</sequence>
<feature type="transmembrane region" description="Helical" evidence="8">
    <location>
        <begin position="417"/>
        <end position="442"/>
    </location>
</feature>
<dbReference type="InterPro" id="IPR050360">
    <property type="entry name" value="MFS_Sugar_Transporters"/>
</dbReference>
<dbReference type="InterPro" id="IPR005828">
    <property type="entry name" value="MFS_sugar_transport-like"/>
</dbReference>
<feature type="transmembrane region" description="Helical" evidence="8">
    <location>
        <begin position="481"/>
        <end position="502"/>
    </location>
</feature>
<feature type="transmembrane region" description="Helical" evidence="8">
    <location>
        <begin position="345"/>
        <end position="364"/>
    </location>
</feature>
<dbReference type="PROSITE" id="PS00216">
    <property type="entry name" value="SUGAR_TRANSPORT_1"/>
    <property type="match status" value="2"/>
</dbReference>
<evidence type="ECO:0000256" key="2">
    <source>
        <dbReference type="ARBA" id="ARBA00010992"/>
    </source>
</evidence>
<evidence type="ECO:0000256" key="5">
    <source>
        <dbReference type="ARBA" id="ARBA00022989"/>
    </source>
</evidence>
<dbReference type="NCBIfam" id="TIGR00879">
    <property type="entry name" value="SP"/>
    <property type="match status" value="1"/>
</dbReference>
<dbReference type="PANTHER" id="PTHR48022:SF13">
    <property type="entry name" value="MAJOR FACILITATOR SUPERFAMILY (MFS) PROFILE DOMAIN-CONTAINING PROTEIN"/>
    <property type="match status" value="1"/>
</dbReference>
<dbReference type="EMBL" id="JAVFKD010000012">
    <property type="protein sequence ID" value="KAK5992567.1"/>
    <property type="molecule type" value="Genomic_DNA"/>
</dbReference>
<organism evidence="10 11">
    <name type="scientific">Cladobotryum mycophilum</name>
    <dbReference type="NCBI Taxonomy" id="491253"/>
    <lineage>
        <taxon>Eukaryota</taxon>
        <taxon>Fungi</taxon>
        <taxon>Dikarya</taxon>
        <taxon>Ascomycota</taxon>
        <taxon>Pezizomycotina</taxon>
        <taxon>Sordariomycetes</taxon>
        <taxon>Hypocreomycetidae</taxon>
        <taxon>Hypocreales</taxon>
        <taxon>Hypocreaceae</taxon>
        <taxon>Cladobotryum</taxon>
    </lineage>
</organism>
<evidence type="ECO:0000256" key="7">
    <source>
        <dbReference type="RuleBase" id="RU003346"/>
    </source>
</evidence>
<dbReference type="Proteomes" id="UP001338125">
    <property type="component" value="Unassembled WGS sequence"/>
</dbReference>
<accession>A0ABR0SKZ1</accession>
<dbReference type="InterPro" id="IPR036259">
    <property type="entry name" value="MFS_trans_sf"/>
</dbReference>
<gene>
    <name evidence="10" type="ORF">PT974_05980</name>
</gene>
<protein>
    <submittedName>
        <fullName evidence="10">Lactose permease</fullName>
    </submittedName>
</protein>
<comment type="similarity">
    <text evidence="2 7">Belongs to the major facilitator superfamily. Sugar transporter (TC 2.A.1.1) family.</text>
</comment>
<comment type="caution">
    <text evidence="10">The sequence shown here is derived from an EMBL/GenBank/DDBJ whole genome shotgun (WGS) entry which is preliminary data.</text>
</comment>
<keyword evidence="6 8" id="KW-0472">Membrane</keyword>
<keyword evidence="11" id="KW-1185">Reference proteome</keyword>
<evidence type="ECO:0000313" key="10">
    <source>
        <dbReference type="EMBL" id="KAK5992567.1"/>
    </source>
</evidence>
<reference evidence="10 11" key="1">
    <citation type="submission" date="2024-01" db="EMBL/GenBank/DDBJ databases">
        <title>Complete genome of Cladobotryum mycophilum ATHUM6906.</title>
        <authorList>
            <person name="Christinaki A.C."/>
            <person name="Myridakis A.I."/>
            <person name="Kouvelis V.N."/>
        </authorList>
    </citation>
    <scope>NUCLEOTIDE SEQUENCE [LARGE SCALE GENOMIC DNA]</scope>
    <source>
        <strain evidence="10 11">ATHUM6906</strain>
    </source>
</reference>
<evidence type="ECO:0000256" key="6">
    <source>
        <dbReference type="ARBA" id="ARBA00023136"/>
    </source>
</evidence>
<dbReference type="PANTHER" id="PTHR48022">
    <property type="entry name" value="PLASTIDIC GLUCOSE TRANSPORTER 4"/>
    <property type="match status" value="1"/>
</dbReference>
<feature type="transmembrane region" description="Helical" evidence="8">
    <location>
        <begin position="454"/>
        <end position="475"/>
    </location>
</feature>
<feature type="transmembrane region" description="Helical" evidence="8">
    <location>
        <begin position="180"/>
        <end position="202"/>
    </location>
</feature>
<dbReference type="PROSITE" id="PS50850">
    <property type="entry name" value="MFS"/>
    <property type="match status" value="1"/>
</dbReference>
<dbReference type="Gene3D" id="1.20.1250.20">
    <property type="entry name" value="MFS general substrate transporter like domains"/>
    <property type="match status" value="1"/>
</dbReference>
<evidence type="ECO:0000313" key="11">
    <source>
        <dbReference type="Proteomes" id="UP001338125"/>
    </source>
</evidence>
<dbReference type="InterPro" id="IPR003663">
    <property type="entry name" value="Sugar/inositol_transpt"/>
</dbReference>
<proteinExistence type="inferred from homology"/>
<evidence type="ECO:0000256" key="8">
    <source>
        <dbReference type="SAM" id="Phobius"/>
    </source>
</evidence>
<evidence type="ECO:0000256" key="3">
    <source>
        <dbReference type="ARBA" id="ARBA00022448"/>
    </source>
</evidence>